<dbReference type="EMBL" id="JAPFFF010000004">
    <property type="protein sequence ID" value="KAK8892518.1"/>
    <property type="molecule type" value="Genomic_DNA"/>
</dbReference>
<keyword evidence="4" id="KW-1185">Reference proteome</keyword>
<name>A0ABR2KNV6_9EUKA</name>
<comment type="caution">
    <text evidence="3">The sequence shown here is derived from an EMBL/GenBank/DDBJ whole genome shotgun (WGS) entry which is preliminary data.</text>
</comment>
<dbReference type="SMART" id="SM01375">
    <property type="entry name" value="Dynein_light"/>
    <property type="match status" value="1"/>
</dbReference>
<dbReference type="PANTHER" id="PTHR11886">
    <property type="entry name" value="DYNEIN LIGHT CHAIN"/>
    <property type="match status" value="1"/>
</dbReference>
<comment type="similarity">
    <text evidence="1">Belongs to the dynein light chain family.</text>
</comment>
<keyword evidence="1" id="KW-0243">Dynein</keyword>
<keyword evidence="1" id="KW-0505">Motor protein</keyword>
<protein>
    <recommendedName>
        <fullName evidence="1">Dynein light chain</fullName>
    </recommendedName>
</protein>
<evidence type="ECO:0000256" key="1">
    <source>
        <dbReference type="RuleBase" id="RU365010"/>
    </source>
</evidence>
<keyword evidence="1" id="KW-0206">Cytoskeleton</keyword>
<dbReference type="InterPro" id="IPR037177">
    <property type="entry name" value="DLC_sf"/>
</dbReference>
<keyword evidence="2" id="KW-0812">Transmembrane</keyword>
<dbReference type="PANTHER" id="PTHR11886:SF35">
    <property type="entry name" value="DYNEIN LIGHT CHAIN"/>
    <property type="match status" value="1"/>
</dbReference>
<accession>A0ABR2KNV6</accession>
<keyword evidence="2" id="KW-1133">Transmembrane helix</keyword>
<organism evidence="3 4">
    <name type="scientific">Tritrichomonas musculus</name>
    <dbReference type="NCBI Taxonomy" id="1915356"/>
    <lineage>
        <taxon>Eukaryota</taxon>
        <taxon>Metamonada</taxon>
        <taxon>Parabasalia</taxon>
        <taxon>Tritrichomonadida</taxon>
        <taxon>Tritrichomonadidae</taxon>
        <taxon>Tritrichomonas</taxon>
    </lineage>
</organism>
<feature type="transmembrane region" description="Helical" evidence="2">
    <location>
        <begin position="55"/>
        <end position="80"/>
    </location>
</feature>
<dbReference type="Proteomes" id="UP001470230">
    <property type="component" value="Unassembled WGS sequence"/>
</dbReference>
<comment type="subcellular location">
    <subcellularLocation>
        <location evidence="1">Cytoplasm</location>
        <location evidence="1">Cytoskeleton</location>
    </subcellularLocation>
</comment>
<keyword evidence="1" id="KW-0963">Cytoplasm</keyword>
<evidence type="ECO:0000313" key="3">
    <source>
        <dbReference type="EMBL" id="KAK8892518.1"/>
    </source>
</evidence>
<dbReference type="Gene3D" id="3.30.740.10">
    <property type="entry name" value="Protein Inhibitor Of Neuronal Nitric Oxide Synthase"/>
    <property type="match status" value="1"/>
</dbReference>
<sequence>MILNDFKIVNQEGFNEDMKKEVISIAQKALELFDNEKEMSQYIKRELDIKFDGKWCAAVGLSILSIAPLHSINSFIYFWIGKYRFLIFLIKSE</sequence>
<dbReference type="SUPFAM" id="SSF54648">
    <property type="entry name" value="DLC"/>
    <property type="match status" value="1"/>
</dbReference>
<evidence type="ECO:0000313" key="4">
    <source>
        <dbReference type="Proteomes" id="UP001470230"/>
    </source>
</evidence>
<gene>
    <name evidence="3" type="ORF">M9Y10_029751</name>
</gene>
<dbReference type="Pfam" id="PF01221">
    <property type="entry name" value="Dynein_light"/>
    <property type="match status" value="1"/>
</dbReference>
<dbReference type="InterPro" id="IPR001372">
    <property type="entry name" value="Dynein_light_chain_typ-1/2"/>
</dbReference>
<keyword evidence="1" id="KW-0493">Microtubule</keyword>
<keyword evidence="2" id="KW-0472">Membrane</keyword>
<evidence type="ECO:0000256" key="2">
    <source>
        <dbReference type="SAM" id="Phobius"/>
    </source>
</evidence>
<proteinExistence type="inferred from homology"/>
<reference evidence="3 4" key="1">
    <citation type="submission" date="2024-04" db="EMBL/GenBank/DDBJ databases">
        <title>Tritrichomonas musculus Genome.</title>
        <authorList>
            <person name="Alves-Ferreira E."/>
            <person name="Grigg M."/>
            <person name="Lorenzi H."/>
            <person name="Galac M."/>
        </authorList>
    </citation>
    <scope>NUCLEOTIDE SEQUENCE [LARGE SCALE GENOMIC DNA]</scope>
    <source>
        <strain evidence="3 4">EAF2021</strain>
    </source>
</reference>